<feature type="signal peptide" evidence="2">
    <location>
        <begin position="1"/>
        <end position="27"/>
    </location>
</feature>
<evidence type="ECO:0000313" key="4">
    <source>
        <dbReference type="Proteomes" id="UP000732377"/>
    </source>
</evidence>
<gene>
    <name evidence="3" type="ORF">CWE10_19140</name>
</gene>
<dbReference type="PROSITE" id="PS51257">
    <property type="entry name" value="PROKAR_LIPOPROTEIN"/>
    <property type="match status" value="1"/>
</dbReference>
<sequence length="347" mass="37966">MNRRHRVHPRILPWLLIAALLVSGCSAGGPDPSAAAPTDRTENPGQTADPQMPEDPAGPDSAADDPPVVGAVPADLDGDGAPEWIRGLTDTWTADPVEIYDAQGEKLPTWETFGWERKVSLHSLPGQPRAVLLEWRRFEDGQTAVGIQAFVRRSGTFAHDRLYGWGLKHAETTPAHRASFTEDGALLVEWDMGDPARHTRIRRYALNLEQGSVAIVEERFVPEGSDLVYPEAPEAVLHAAQIAAAYRLEDELPRYFASTDVAGAFLEAIPPWPYEVTGVELASVTAFDEYCVPTTEPAQPDADGKAPFLVWLAGQINLIVKVGTVWFKTDDAGRTIIRDFRLDEGCA</sequence>
<reference evidence="3" key="1">
    <citation type="submission" date="2017-11" db="EMBL/GenBank/DDBJ databases">
        <title>Three new genomes from thermophilic consortium.</title>
        <authorList>
            <person name="Quaggio R."/>
            <person name="Amgarten D."/>
            <person name="Setubal J.C."/>
        </authorList>
    </citation>
    <scope>NUCLEOTIDE SEQUENCE</scope>
    <source>
        <strain evidence="3">ZCTH01-B2</strain>
    </source>
</reference>
<feature type="chain" id="PRO_5039395293" description="Lipoprotein" evidence="2">
    <location>
        <begin position="28"/>
        <end position="347"/>
    </location>
</feature>
<accession>A0A953LIF8</accession>
<dbReference type="RefSeq" id="WP_273381675.1">
    <property type="nucleotide sequence ID" value="NZ_PIUK01000403.1"/>
</dbReference>
<feature type="compositionally biased region" description="Low complexity" evidence="1">
    <location>
        <begin position="58"/>
        <end position="75"/>
    </location>
</feature>
<dbReference type="Proteomes" id="UP000732377">
    <property type="component" value="Unassembled WGS sequence"/>
</dbReference>
<protein>
    <recommendedName>
        <fullName evidence="5">Lipoprotein</fullName>
    </recommendedName>
</protein>
<evidence type="ECO:0008006" key="5">
    <source>
        <dbReference type="Google" id="ProtNLM"/>
    </source>
</evidence>
<evidence type="ECO:0000256" key="1">
    <source>
        <dbReference type="SAM" id="MobiDB-lite"/>
    </source>
</evidence>
<evidence type="ECO:0000313" key="3">
    <source>
        <dbReference type="EMBL" id="MBY6278243.1"/>
    </source>
</evidence>
<feature type="region of interest" description="Disordered" evidence="1">
    <location>
        <begin position="29"/>
        <end position="86"/>
    </location>
</feature>
<evidence type="ECO:0000256" key="2">
    <source>
        <dbReference type="SAM" id="SignalP"/>
    </source>
</evidence>
<name>A0A953LIF8_SYMTR</name>
<proteinExistence type="predicted"/>
<dbReference type="EMBL" id="PIUK01000403">
    <property type="protein sequence ID" value="MBY6278243.1"/>
    <property type="molecule type" value="Genomic_DNA"/>
</dbReference>
<dbReference type="AlphaFoldDB" id="A0A953LIF8"/>
<comment type="caution">
    <text evidence="3">The sequence shown here is derived from an EMBL/GenBank/DDBJ whole genome shotgun (WGS) entry which is preliminary data.</text>
</comment>
<organism evidence="3 4">
    <name type="scientific">Symbiobacterium thermophilum</name>
    <dbReference type="NCBI Taxonomy" id="2734"/>
    <lineage>
        <taxon>Bacteria</taxon>
        <taxon>Bacillati</taxon>
        <taxon>Bacillota</taxon>
        <taxon>Clostridia</taxon>
        <taxon>Eubacteriales</taxon>
        <taxon>Symbiobacteriaceae</taxon>
        <taxon>Symbiobacterium</taxon>
    </lineage>
</organism>
<keyword evidence="2" id="KW-0732">Signal</keyword>